<sequence length="53" mass="6694">MKQSHNSHESSDEYEERIIRTGYKRDWRQCKKEMDKFKECWKKNQKNQTEDQK</sequence>
<keyword evidence="2" id="KW-1185">Reference proteome</keyword>
<evidence type="ECO:0000313" key="1">
    <source>
        <dbReference type="EMBL" id="RHZ82991.1"/>
    </source>
</evidence>
<evidence type="ECO:0000313" key="2">
    <source>
        <dbReference type="Proteomes" id="UP000266861"/>
    </source>
</evidence>
<accession>A0A397J4H6</accession>
<dbReference type="Proteomes" id="UP000266861">
    <property type="component" value="Unassembled WGS sequence"/>
</dbReference>
<reference evidence="1 2" key="1">
    <citation type="submission" date="2018-08" db="EMBL/GenBank/DDBJ databases">
        <title>Genome and evolution of the arbuscular mycorrhizal fungus Diversispora epigaea (formerly Glomus versiforme) and its bacterial endosymbionts.</title>
        <authorList>
            <person name="Sun X."/>
            <person name="Fei Z."/>
            <person name="Harrison M."/>
        </authorList>
    </citation>
    <scope>NUCLEOTIDE SEQUENCE [LARGE SCALE GENOMIC DNA]</scope>
    <source>
        <strain evidence="1 2">IT104</strain>
    </source>
</reference>
<evidence type="ECO:0008006" key="3">
    <source>
        <dbReference type="Google" id="ProtNLM"/>
    </source>
</evidence>
<protein>
    <recommendedName>
        <fullName evidence="3">CHCH domain-containing protein</fullName>
    </recommendedName>
</protein>
<comment type="caution">
    <text evidence="1">The sequence shown here is derived from an EMBL/GenBank/DDBJ whole genome shotgun (WGS) entry which is preliminary data.</text>
</comment>
<proteinExistence type="predicted"/>
<name>A0A397J4H6_9GLOM</name>
<dbReference type="AlphaFoldDB" id="A0A397J4H6"/>
<dbReference type="OrthoDB" id="5586401at2759"/>
<organism evidence="1 2">
    <name type="scientific">Diversispora epigaea</name>
    <dbReference type="NCBI Taxonomy" id="1348612"/>
    <lineage>
        <taxon>Eukaryota</taxon>
        <taxon>Fungi</taxon>
        <taxon>Fungi incertae sedis</taxon>
        <taxon>Mucoromycota</taxon>
        <taxon>Glomeromycotina</taxon>
        <taxon>Glomeromycetes</taxon>
        <taxon>Diversisporales</taxon>
        <taxon>Diversisporaceae</taxon>
        <taxon>Diversispora</taxon>
    </lineage>
</organism>
<gene>
    <name evidence="1" type="ORF">Glove_101g22</name>
</gene>
<dbReference type="EMBL" id="PQFF01000094">
    <property type="protein sequence ID" value="RHZ82991.1"/>
    <property type="molecule type" value="Genomic_DNA"/>
</dbReference>